<dbReference type="PRINTS" id="PR00109">
    <property type="entry name" value="TYRKINASE"/>
</dbReference>
<dbReference type="Proteomes" id="UP001152795">
    <property type="component" value="Unassembled WGS sequence"/>
</dbReference>
<dbReference type="Gene3D" id="3.30.200.20">
    <property type="entry name" value="Phosphorylase Kinase, domain 1"/>
    <property type="match status" value="1"/>
</dbReference>
<dbReference type="PANTHER" id="PTHR24416:SF622">
    <property type="entry name" value="PROTEIN KINASE DOMAIN-CONTAINING PROTEIN"/>
    <property type="match status" value="1"/>
</dbReference>
<dbReference type="InterPro" id="IPR050122">
    <property type="entry name" value="RTK"/>
</dbReference>
<dbReference type="GO" id="GO:0004714">
    <property type="term" value="F:transmembrane receptor protein tyrosine kinase activity"/>
    <property type="evidence" value="ECO:0007669"/>
    <property type="project" value="TreeGrafter"/>
</dbReference>
<comment type="caution">
    <text evidence="1">The sequence shown here is derived from an EMBL/GenBank/DDBJ whole genome shotgun (WGS) entry which is preliminary data.</text>
</comment>
<sequence>MVKEGLYTSSENSNPEVVAVKMLKDNARESDLSDLLAELEILKKINKAPHPNVIRFIGGCSLEGKLLVVTELCPGGNLQKFLRNNRVDYANITSTLNQRQLLKMAVEVASGMVHLSSQKFVHRDLAARNILLGEDNVAKVSDFGLARDIGNAEEY</sequence>
<dbReference type="GO" id="GO:0007169">
    <property type="term" value="P:cell surface receptor protein tyrosine kinase signaling pathway"/>
    <property type="evidence" value="ECO:0007669"/>
    <property type="project" value="TreeGrafter"/>
</dbReference>
<organism evidence="1 2">
    <name type="scientific">Paramuricea clavata</name>
    <name type="common">Red gorgonian</name>
    <name type="synonym">Violescent sea-whip</name>
    <dbReference type="NCBI Taxonomy" id="317549"/>
    <lineage>
        <taxon>Eukaryota</taxon>
        <taxon>Metazoa</taxon>
        <taxon>Cnidaria</taxon>
        <taxon>Anthozoa</taxon>
        <taxon>Octocorallia</taxon>
        <taxon>Malacalcyonacea</taxon>
        <taxon>Plexauridae</taxon>
        <taxon>Paramuricea</taxon>
    </lineage>
</organism>
<name>A0A6S7L3Q4_PARCT</name>
<dbReference type="InterPro" id="IPR011009">
    <property type="entry name" value="Kinase-like_dom_sf"/>
</dbReference>
<evidence type="ECO:0000313" key="1">
    <source>
        <dbReference type="EMBL" id="CAB4027089.1"/>
    </source>
</evidence>
<dbReference type="GO" id="GO:0005886">
    <property type="term" value="C:plasma membrane"/>
    <property type="evidence" value="ECO:0007669"/>
    <property type="project" value="TreeGrafter"/>
</dbReference>
<dbReference type="Gene3D" id="1.10.510.10">
    <property type="entry name" value="Transferase(Phosphotransferase) domain 1"/>
    <property type="match status" value="1"/>
</dbReference>
<proteinExistence type="predicted"/>
<gene>
    <name evidence="1" type="ORF">PACLA_8A035277</name>
</gene>
<dbReference type="PROSITE" id="PS50011">
    <property type="entry name" value="PROTEIN_KINASE_DOM"/>
    <property type="match status" value="1"/>
</dbReference>
<dbReference type="GO" id="GO:0043235">
    <property type="term" value="C:receptor complex"/>
    <property type="evidence" value="ECO:0007669"/>
    <property type="project" value="TreeGrafter"/>
</dbReference>
<dbReference type="InterPro" id="IPR001245">
    <property type="entry name" value="Ser-Thr/Tyr_kinase_cat_dom"/>
</dbReference>
<dbReference type="SUPFAM" id="SSF56112">
    <property type="entry name" value="Protein kinase-like (PK-like)"/>
    <property type="match status" value="1"/>
</dbReference>
<dbReference type="InterPro" id="IPR000719">
    <property type="entry name" value="Prot_kinase_dom"/>
</dbReference>
<dbReference type="AlphaFoldDB" id="A0A6S7L3Q4"/>
<feature type="non-terminal residue" evidence="1">
    <location>
        <position position="1"/>
    </location>
</feature>
<dbReference type="EMBL" id="CACRXK020014595">
    <property type="protein sequence ID" value="CAB4027089.1"/>
    <property type="molecule type" value="Genomic_DNA"/>
</dbReference>
<keyword evidence="2" id="KW-1185">Reference proteome</keyword>
<reference evidence="1" key="1">
    <citation type="submission" date="2020-04" db="EMBL/GenBank/DDBJ databases">
        <authorList>
            <person name="Alioto T."/>
            <person name="Alioto T."/>
            <person name="Gomez Garrido J."/>
        </authorList>
    </citation>
    <scope>NUCLEOTIDE SEQUENCE</scope>
    <source>
        <strain evidence="1">A484AB</strain>
    </source>
</reference>
<keyword evidence="1" id="KW-0675">Receptor</keyword>
<dbReference type="PANTHER" id="PTHR24416">
    <property type="entry name" value="TYROSINE-PROTEIN KINASE RECEPTOR"/>
    <property type="match status" value="1"/>
</dbReference>
<dbReference type="SMART" id="SM00219">
    <property type="entry name" value="TyrKc"/>
    <property type="match status" value="1"/>
</dbReference>
<dbReference type="PROSITE" id="PS00109">
    <property type="entry name" value="PROTEIN_KINASE_TYR"/>
    <property type="match status" value="1"/>
</dbReference>
<dbReference type="InterPro" id="IPR008266">
    <property type="entry name" value="Tyr_kinase_AS"/>
</dbReference>
<protein>
    <submittedName>
        <fullName evidence="1">Fibroblast growth factor receptor 1-like</fullName>
    </submittedName>
</protein>
<dbReference type="Pfam" id="PF07714">
    <property type="entry name" value="PK_Tyr_Ser-Thr"/>
    <property type="match status" value="1"/>
</dbReference>
<dbReference type="GO" id="GO:0005524">
    <property type="term" value="F:ATP binding"/>
    <property type="evidence" value="ECO:0007669"/>
    <property type="project" value="InterPro"/>
</dbReference>
<dbReference type="OrthoDB" id="5982051at2759"/>
<dbReference type="InterPro" id="IPR020635">
    <property type="entry name" value="Tyr_kinase_cat_dom"/>
</dbReference>
<evidence type="ECO:0000313" key="2">
    <source>
        <dbReference type="Proteomes" id="UP001152795"/>
    </source>
</evidence>
<accession>A0A6S7L3Q4</accession>